<proteinExistence type="predicted"/>
<comment type="caution">
    <text evidence="1">The sequence shown here is derived from an EMBL/GenBank/DDBJ whole genome shotgun (WGS) entry which is preliminary data.</text>
</comment>
<gene>
    <name evidence="1" type="ORF">THIOM_002560</name>
</gene>
<dbReference type="EMBL" id="LUTY01001474">
    <property type="protein sequence ID" value="OAD21667.1"/>
    <property type="molecule type" value="Genomic_DNA"/>
</dbReference>
<accession>A0A176S164</accession>
<keyword evidence="2" id="KW-1185">Reference proteome</keyword>
<sequence length="63" mass="7301">MISMKKVLALIYCERSFKLNMRLLRLSTFTSAAVRIGVKFIYVRIIETFSPKNLGNGCRMWIA</sequence>
<protein>
    <submittedName>
        <fullName evidence="1">Uncharacterized protein</fullName>
    </submittedName>
</protein>
<dbReference type="AlphaFoldDB" id="A0A176S164"/>
<dbReference type="Proteomes" id="UP000076962">
    <property type="component" value="Unassembled WGS sequence"/>
</dbReference>
<reference evidence="1 2" key="1">
    <citation type="submission" date="2016-05" db="EMBL/GenBank/DDBJ databases">
        <title>Single-cell genome of chain-forming Candidatus Thiomargarita nelsonii and comparison to other large sulfur-oxidizing bacteria.</title>
        <authorList>
            <person name="Winkel M."/>
            <person name="Salman V."/>
            <person name="Woyke T."/>
            <person name="Schulz-Vogt H."/>
            <person name="Richter M."/>
            <person name="Flood B."/>
            <person name="Bailey J."/>
            <person name="Amann R."/>
            <person name="Mussmann M."/>
        </authorList>
    </citation>
    <scope>NUCLEOTIDE SEQUENCE [LARGE SCALE GENOMIC DNA]</scope>
    <source>
        <strain evidence="1 2">THI036</strain>
    </source>
</reference>
<evidence type="ECO:0000313" key="1">
    <source>
        <dbReference type="EMBL" id="OAD21667.1"/>
    </source>
</evidence>
<evidence type="ECO:0000313" key="2">
    <source>
        <dbReference type="Proteomes" id="UP000076962"/>
    </source>
</evidence>
<name>A0A176S164_9GAMM</name>
<organism evidence="1 2">
    <name type="scientific">Candidatus Thiomargarita nelsonii</name>
    <dbReference type="NCBI Taxonomy" id="1003181"/>
    <lineage>
        <taxon>Bacteria</taxon>
        <taxon>Pseudomonadati</taxon>
        <taxon>Pseudomonadota</taxon>
        <taxon>Gammaproteobacteria</taxon>
        <taxon>Thiotrichales</taxon>
        <taxon>Thiotrichaceae</taxon>
        <taxon>Thiomargarita</taxon>
    </lineage>
</organism>